<keyword evidence="3" id="KW-0169">Cobalamin biosynthesis</keyword>
<dbReference type="PANTHER" id="PTHR43588:SF1">
    <property type="entry name" value="COBALT-PRECORRIN-8 METHYLMUTASE"/>
    <property type="match status" value="1"/>
</dbReference>
<gene>
    <name evidence="6" type="ORF">J9260_15910</name>
</gene>
<evidence type="ECO:0000259" key="5">
    <source>
        <dbReference type="Pfam" id="PF02570"/>
    </source>
</evidence>
<dbReference type="SUPFAM" id="SSF63965">
    <property type="entry name" value="Precorrin-8X methylmutase CbiC/CobH"/>
    <property type="match status" value="1"/>
</dbReference>
<dbReference type="InterPro" id="IPR036588">
    <property type="entry name" value="CobH/CbiC_sf"/>
</dbReference>
<dbReference type="GO" id="GO:0009236">
    <property type="term" value="P:cobalamin biosynthetic process"/>
    <property type="evidence" value="ECO:0007669"/>
    <property type="project" value="UniProtKB-KW"/>
</dbReference>
<evidence type="ECO:0000256" key="1">
    <source>
        <dbReference type="ARBA" id="ARBA00004953"/>
    </source>
</evidence>
<evidence type="ECO:0000313" key="6">
    <source>
        <dbReference type="EMBL" id="QTR53169.1"/>
    </source>
</evidence>
<dbReference type="Gene3D" id="3.40.50.10230">
    <property type="entry name" value="Cobalamin biosynthesis CobH/CbiC, precorrin-8X methylmutase"/>
    <property type="match status" value="1"/>
</dbReference>
<dbReference type="EC" id="5.4.99.61" evidence="6"/>
<protein>
    <submittedName>
        <fullName evidence="6">Precorrin-8X methylmutase</fullName>
        <ecNumber evidence="6">5.4.99.61</ecNumber>
    </submittedName>
</protein>
<dbReference type="PANTHER" id="PTHR43588">
    <property type="entry name" value="COBALT-PRECORRIN-8 METHYLMUTASE"/>
    <property type="match status" value="1"/>
</dbReference>
<dbReference type="InterPro" id="IPR003722">
    <property type="entry name" value="Cbl_synth_CobH/CbiC"/>
</dbReference>
<evidence type="ECO:0000256" key="4">
    <source>
        <dbReference type="ARBA" id="ARBA00023235"/>
    </source>
</evidence>
<dbReference type="Proteomes" id="UP000672009">
    <property type="component" value="Chromosome"/>
</dbReference>
<evidence type="ECO:0000256" key="3">
    <source>
        <dbReference type="ARBA" id="ARBA00022573"/>
    </source>
</evidence>
<accession>A0A975F8Z5</accession>
<dbReference type="GO" id="GO:0016993">
    <property type="term" value="F:precorrin-8X methylmutase activity"/>
    <property type="evidence" value="ECO:0007669"/>
    <property type="project" value="UniProtKB-EC"/>
</dbReference>
<name>A0A975F8Z5_9GAMM</name>
<organism evidence="6 7">
    <name type="scientific">Thiothrix unzii</name>
    <dbReference type="NCBI Taxonomy" id="111769"/>
    <lineage>
        <taxon>Bacteria</taxon>
        <taxon>Pseudomonadati</taxon>
        <taxon>Pseudomonadota</taxon>
        <taxon>Gammaproteobacteria</taxon>
        <taxon>Thiotrichales</taxon>
        <taxon>Thiotrichaceae</taxon>
        <taxon>Thiothrix</taxon>
    </lineage>
</organism>
<reference evidence="6" key="1">
    <citation type="submission" date="2021-04" db="EMBL/GenBank/DDBJ databases">
        <title>Genomics, taxonomy and metabolism of representatives of sulfur bacteria of the genus Thiothrix: Thiothrix fructosivorans QT, Thiothrix unzii A1T and three new species, Thiothrix subterranea sp. nov., Thiothrix litoralis sp. nov. and 'Candidatus Thiothrix anitrata' sp. nov.</title>
        <authorList>
            <person name="Ravin N.V."/>
            <person name="Smolyakov D."/>
            <person name="Rudenko T.S."/>
            <person name="Mardanov A.V."/>
            <person name="Beletsky A.V."/>
            <person name="Markov N.D."/>
            <person name="Fomenkov A.I."/>
            <person name="Roberts R.J."/>
            <person name="Karnachuk O.V."/>
            <person name="Novikov A."/>
            <person name="Grabovich M.Y."/>
        </authorList>
    </citation>
    <scope>NUCLEOTIDE SEQUENCE</scope>
    <source>
        <strain evidence="6">A1</strain>
    </source>
</reference>
<feature type="domain" description="Cobalamin biosynthesis precorrin-8X methylmutase CobH/CbiC" evidence="5">
    <location>
        <begin position="10"/>
        <end position="205"/>
    </location>
</feature>
<evidence type="ECO:0000313" key="7">
    <source>
        <dbReference type="Proteomes" id="UP000672009"/>
    </source>
</evidence>
<dbReference type="EMBL" id="CP072793">
    <property type="protein sequence ID" value="QTR53169.1"/>
    <property type="molecule type" value="Genomic_DNA"/>
</dbReference>
<dbReference type="KEGG" id="tun:J9260_15910"/>
<dbReference type="RefSeq" id="WP_210218695.1">
    <property type="nucleotide sequence ID" value="NZ_CP072793.1"/>
</dbReference>
<proteinExistence type="inferred from homology"/>
<sequence>MQYVRDPERIWAQNLEKIRELTDLSGFTAEQQEVVIPMVYAYGEPQLAQHIRFSANLINTAGKALKKRKNLLYDEDLIRYALDVSRLSQEPMHFLHKASVVSHAKANRQTRAMSAVECWKPYMSGGIVLIGQSATALFRLLEILKEGVPPPALVIAAPHGFVQATAAKQWLWDLHQELGVECLVVDGMRGGSALVAAAMNALLAMHQPSQPCE</sequence>
<keyword evidence="7" id="KW-1185">Reference proteome</keyword>
<dbReference type="Pfam" id="PF02570">
    <property type="entry name" value="CbiC"/>
    <property type="match status" value="1"/>
</dbReference>
<keyword evidence="4 6" id="KW-0413">Isomerase</keyword>
<comment type="pathway">
    <text evidence="1">Cofactor biosynthesis; adenosylcobalamin biosynthesis.</text>
</comment>
<comment type="similarity">
    <text evidence="2">Belongs to the CobH/CbiC family.</text>
</comment>
<evidence type="ECO:0000256" key="2">
    <source>
        <dbReference type="ARBA" id="ARBA00009774"/>
    </source>
</evidence>
<dbReference type="AlphaFoldDB" id="A0A975F8Z5"/>